<dbReference type="PRINTS" id="PR00792">
    <property type="entry name" value="PEPSIN"/>
</dbReference>
<evidence type="ECO:0000256" key="6">
    <source>
        <dbReference type="PIRSR" id="PIRSR601461-1"/>
    </source>
</evidence>
<feature type="active site" evidence="6">
    <location>
        <position position="122"/>
    </location>
</feature>
<dbReference type="InterPro" id="IPR032799">
    <property type="entry name" value="TAXi_C"/>
</dbReference>
<accession>A0A9R0I0R2</accession>
<dbReference type="KEGG" id="soe:110780428"/>
<organism evidence="10 11">
    <name type="scientific">Spinacia oleracea</name>
    <name type="common">Spinach</name>
    <dbReference type="NCBI Taxonomy" id="3562"/>
    <lineage>
        <taxon>Eukaryota</taxon>
        <taxon>Viridiplantae</taxon>
        <taxon>Streptophyta</taxon>
        <taxon>Embryophyta</taxon>
        <taxon>Tracheophyta</taxon>
        <taxon>Spermatophyta</taxon>
        <taxon>Magnoliopsida</taxon>
        <taxon>eudicotyledons</taxon>
        <taxon>Gunneridae</taxon>
        <taxon>Pentapetalae</taxon>
        <taxon>Caryophyllales</taxon>
        <taxon>Chenopodiaceae</taxon>
        <taxon>Chenopodioideae</taxon>
        <taxon>Anserineae</taxon>
        <taxon>Spinacia</taxon>
    </lineage>
</organism>
<dbReference type="FunFam" id="2.40.70.10:FF:000033">
    <property type="entry name" value="Aspartyl protease family protein"/>
    <property type="match status" value="1"/>
</dbReference>
<name>A0A9R0I0R2_SPIOL</name>
<gene>
    <name evidence="11" type="primary">LOC110780428</name>
</gene>
<comment type="similarity">
    <text evidence="1 7">Belongs to the peptidase A1 family.</text>
</comment>
<feature type="chain" id="PRO_5040384960" evidence="8">
    <location>
        <begin position="37"/>
        <end position="487"/>
    </location>
</feature>
<dbReference type="SUPFAM" id="SSF50630">
    <property type="entry name" value="Acid proteases"/>
    <property type="match status" value="1"/>
</dbReference>
<dbReference type="InterPro" id="IPR051708">
    <property type="entry name" value="Plant_Aspart_Prot_A1"/>
</dbReference>
<dbReference type="OrthoDB" id="2747330at2759"/>
<evidence type="ECO:0000256" key="2">
    <source>
        <dbReference type="ARBA" id="ARBA00022670"/>
    </source>
</evidence>
<dbReference type="PANTHER" id="PTHR47967">
    <property type="entry name" value="OS07G0603500 PROTEIN-RELATED"/>
    <property type="match status" value="1"/>
</dbReference>
<feature type="domain" description="Peptidase A1" evidence="9">
    <location>
        <begin position="104"/>
        <end position="477"/>
    </location>
</feature>
<dbReference type="RefSeq" id="XP_021840508.1">
    <property type="nucleotide sequence ID" value="XM_021984816.2"/>
</dbReference>
<dbReference type="AlphaFoldDB" id="A0A9R0I0R2"/>
<evidence type="ECO:0000256" key="1">
    <source>
        <dbReference type="ARBA" id="ARBA00007447"/>
    </source>
</evidence>
<dbReference type="Gene3D" id="2.40.70.10">
    <property type="entry name" value="Acid Proteases"/>
    <property type="match status" value="2"/>
</dbReference>
<evidence type="ECO:0000259" key="9">
    <source>
        <dbReference type="PROSITE" id="PS51767"/>
    </source>
</evidence>
<dbReference type="Pfam" id="PF14541">
    <property type="entry name" value="TAXi_C"/>
    <property type="match status" value="1"/>
</dbReference>
<dbReference type="PANTHER" id="PTHR47967:SF46">
    <property type="entry name" value="ASPARTIC PROTEINASE NEPENTHESIN-1"/>
    <property type="match status" value="1"/>
</dbReference>
<evidence type="ECO:0000313" key="11">
    <source>
        <dbReference type="RefSeq" id="XP_021840508.1"/>
    </source>
</evidence>
<keyword evidence="10" id="KW-1185">Reference proteome</keyword>
<proteinExistence type="inferred from homology"/>
<evidence type="ECO:0000256" key="5">
    <source>
        <dbReference type="ARBA" id="ARBA00023180"/>
    </source>
</evidence>
<protein>
    <submittedName>
        <fullName evidence="11">Aspartic proteinase NANA, chloroplast</fullName>
    </submittedName>
</protein>
<feature type="signal peptide" evidence="8">
    <location>
        <begin position="1"/>
        <end position="36"/>
    </location>
</feature>
<keyword evidence="2 7" id="KW-0645">Protease</keyword>
<dbReference type="GO" id="GO:0004190">
    <property type="term" value="F:aspartic-type endopeptidase activity"/>
    <property type="evidence" value="ECO:0000318"/>
    <property type="project" value="GO_Central"/>
</dbReference>
<keyword evidence="3 7" id="KW-0064">Aspartyl protease</keyword>
<dbReference type="Proteomes" id="UP000813463">
    <property type="component" value="Chromosome 4"/>
</dbReference>
<dbReference type="CDD" id="cd05476">
    <property type="entry name" value="pepsin_A_like_plant"/>
    <property type="match status" value="1"/>
</dbReference>
<evidence type="ECO:0000256" key="3">
    <source>
        <dbReference type="ARBA" id="ARBA00022750"/>
    </source>
</evidence>
<evidence type="ECO:0000256" key="7">
    <source>
        <dbReference type="RuleBase" id="RU000454"/>
    </source>
</evidence>
<keyword evidence="8" id="KW-0732">Signal</keyword>
<dbReference type="InterPro" id="IPR001461">
    <property type="entry name" value="Aspartic_peptidase_A1"/>
</dbReference>
<dbReference type="InterPro" id="IPR033121">
    <property type="entry name" value="PEPTIDASE_A1"/>
</dbReference>
<evidence type="ECO:0000256" key="4">
    <source>
        <dbReference type="ARBA" id="ARBA00022801"/>
    </source>
</evidence>
<evidence type="ECO:0000313" key="10">
    <source>
        <dbReference type="Proteomes" id="UP000813463"/>
    </source>
</evidence>
<evidence type="ECO:0000256" key="8">
    <source>
        <dbReference type="SAM" id="SignalP"/>
    </source>
</evidence>
<dbReference type="InterPro" id="IPR032861">
    <property type="entry name" value="TAXi_N"/>
</dbReference>
<reference evidence="11" key="2">
    <citation type="submission" date="2025-08" db="UniProtKB">
        <authorList>
            <consortium name="RefSeq"/>
        </authorList>
    </citation>
    <scope>IDENTIFICATION</scope>
    <source>
        <tissue evidence="11">Leaf</tissue>
    </source>
</reference>
<dbReference type="InterPro" id="IPR034161">
    <property type="entry name" value="Pepsin-like_plant"/>
</dbReference>
<dbReference type="PROSITE" id="PS00141">
    <property type="entry name" value="ASP_PROTEASE"/>
    <property type="match status" value="1"/>
</dbReference>
<dbReference type="GO" id="GO:0006508">
    <property type="term" value="P:proteolysis"/>
    <property type="evidence" value="ECO:0007669"/>
    <property type="project" value="UniProtKB-KW"/>
</dbReference>
<reference evidence="10" key="1">
    <citation type="journal article" date="2021" name="Nat. Commun.">
        <title>Genomic analyses provide insights into spinach domestication and the genetic basis of agronomic traits.</title>
        <authorList>
            <person name="Cai X."/>
            <person name="Sun X."/>
            <person name="Xu C."/>
            <person name="Sun H."/>
            <person name="Wang X."/>
            <person name="Ge C."/>
            <person name="Zhang Z."/>
            <person name="Wang Q."/>
            <person name="Fei Z."/>
            <person name="Jiao C."/>
            <person name="Wang Q."/>
        </authorList>
    </citation>
    <scope>NUCLEOTIDE SEQUENCE [LARGE SCALE GENOMIC DNA]</scope>
    <source>
        <strain evidence="10">cv. Varoflay</strain>
    </source>
</reference>
<dbReference type="PROSITE" id="PS51767">
    <property type="entry name" value="PEPTIDASE_A1"/>
    <property type="match status" value="1"/>
</dbReference>
<keyword evidence="4 7" id="KW-0378">Hydrolase</keyword>
<dbReference type="Pfam" id="PF14543">
    <property type="entry name" value="TAXi_N"/>
    <property type="match status" value="1"/>
</dbReference>
<feature type="active site" evidence="6">
    <location>
        <position position="360"/>
    </location>
</feature>
<dbReference type="InterPro" id="IPR021109">
    <property type="entry name" value="Peptidase_aspartic_dom_sf"/>
</dbReference>
<sequence>MIDLHFFLFLSLTIKMLLSLSLSLLLLLHHSTTASGNTTSDHDYLKLQLIHIKPFKTPSQILLFDTHRILSLHHRQHHHHHHTNHNHFVKSPLISGASIGSGQYFAGISIGTPPQNLMLVADTGSDLTWIKCSACRGPNCTTTHPPNSAFFPRHSLSFRPTHCYAPACQLVPHSPDSAHCTRPHTRLHSSCLYDYSYADGSTTSGIFSRETTSFNSTSGKLIHVPNLSFGCGFHASGPAVSDTGFDGATGVMGLGRGPISFAAQLGRRFGNKFSYCLQDYTFSPPPISYLMIGGGHDVVLKKEKGKGYHPVRSTPLIQSKPSPTFYYISIQTVIIDGVKLPINPSVWALDNLGNGGTVIDSGTTLTFVPEAAYREILTVMRKRVKLPQLGELTQQFDLCVNTSGVNRPSLPRMSFILGGDSVFNPPPRNYFIDVAEDVKCLALQTVISPSGFSVIGNLMQQGFLFEFDNDGSRLLFSRNGCSGGPHP</sequence>
<dbReference type="InterPro" id="IPR001969">
    <property type="entry name" value="Aspartic_peptidase_AS"/>
</dbReference>
<dbReference type="GeneID" id="110780428"/>
<keyword evidence="5" id="KW-0325">Glycoprotein</keyword>